<protein>
    <submittedName>
        <fullName evidence="1">Four helix bundle protein</fullName>
    </submittedName>
</protein>
<comment type="caution">
    <text evidence="1">The sequence shown here is derived from an EMBL/GenBank/DDBJ whole genome shotgun (WGS) entry which is preliminary data.</text>
</comment>
<dbReference type="PANTHER" id="PTHR38471:SF2">
    <property type="entry name" value="FOUR HELIX BUNDLE PROTEIN"/>
    <property type="match status" value="1"/>
</dbReference>
<evidence type="ECO:0000313" key="2">
    <source>
        <dbReference type="Proteomes" id="UP000724148"/>
    </source>
</evidence>
<proteinExistence type="predicted"/>
<reference evidence="1" key="1">
    <citation type="submission" date="2020-07" db="EMBL/GenBank/DDBJ databases">
        <title>Huge and variable diversity of episymbiotic CPR bacteria and DPANN archaea in groundwater ecosystems.</title>
        <authorList>
            <person name="He C.Y."/>
            <person name="Keren R."/>
            <person name="Whittaker M."/>
            <person name="Farag I.F."/>
            <person name="Doudna J."/>
            <person name="Cate J.H.D."/>
            <person name="Banfield J.F."/>
        </authorList>
    </citation>
    <scope>NUCLEOTIDE SEQUENCE</scope>
    <source>
        <strain evidence="1">NC_groundwater_193_Ag_S-0.1um_51_7</strain>
    </source>
</reference>
<dbReference type="Proteomes" id="UP000724148">
    <property type="component" value="Unassembled WGS sequence"/>
</dbReference>
<gene>
    <name evidence="1" type="ORF">HYT40_02705</name>
</gene>
<sequence length="118" mass="13720">MKNFRDLIVWQRSHQLLLGVYSATKLFPKEELYSLTAQLRRAVLPVGSNIAEGFKRNYPKESGRFYNMAAASLEEVKYQLLVAKDLEYLSHIQYQKLEAEADEVGRLLHGWIKSQRMS</sequence>
<dbReference type="Gene3D" id="1.20.1440.60">
    <property type="entry name" value="23S rRNA-intervening sequence"/>
    <property type="match status" value="1"/>
</dbReference>
<dbReference type="Pfam" id="PF05635">
    <property type="entry name" value="23S_rRNA_IVP"/>
    <property type="match status" value="1"/>
</dbReference>
<dbReference type="AlphaFoldDB" id="A0A931SBU5"/>
<organism evidence="1 2">
    <name type="scientific">Candidatus Sungiibacteriota bacterium</name>
    <dbReference type="NCBI Taxonomy" id="2750080"/>
    <lineage>
        <taxon>Bacteria</taxon>
        <taxon>Candidatus Sungiibacteriota</taxon>
    </lineage>
</organism>
<name>A0A931SBU5_9BACT</name>
<dbReference type="PANTHER" id="PTHR38471">
    <property type="entry name" value="FOUR HELIX BUNDLE PROTEIN"/>
    <property type="match status" value="1"/>
</dbReference>
<dbReference type="InterPro" id="IPR012657">
    <property type="entry name" value="23S_rRNA-intervening_sequence"/>
</dbReference>
<dbReference type="NCBIfam" id="TIGR02436">
    <property type="entry name" value="four helix bundle protein"/>
    <property type="match status" value="1"/>
</dbReference>
<accession>A0A931SBU5</accession>
<dbReference type="EMBL" id="JACOZA010000074">
    <property type="protein sequence ID" value="MBI2097035.1"/>
    <property type="molecule type" value="Genomic_DNA"/>
</dbReference>
<dbReference type="InterPro" id="IPR036583">
    <property type="entry name" value="23S_rRNA_IVS_sf"/>
</dbReference>
<evidence type="ECO:0000313" key="1">
    <source>
        <dbReference type="EMBL" id="MBI2097035.1"/>
    </source>
</evidence>
<dbReference type="CDD" id="cd16377">
    <property type="entry name" value="23S_rRNA_IVP_like"/>
    <property type="match status" value="1"/>
</dbReference>
<dbReference type="SUPFAM" id="SSF158446">
    <property type="entry name" value="IVS-encoded protein-like"/>
    <property type="match status" value="1"/>
</dbReference>